<dbReference type="Gene3D" id="1.20.58.420">
    <property type="entry name" value="AHSP"/>
    <property type="match status" value="1"/>
</dbReference>
<dbReference type="InterPro" id="IPR030386">
    <property type="entry name" value="G_GB1_RHD3_dom"/>
</dbReference>
<accession>A0A023FME0</accession>
<reference evidence="6" key="1">
    <citation type="submission" date="2014-03" db="EMBL/GenBank/DDBJ databases">
        <title>The sialotranscriptome of Amblyomma triste, Amblyomma parvum and Amblyomma cajennense ticks, uncovered by 454-based RNA-seq.</title>
        <authorList>
            <person name="Garcia G.R."/>
            <person name="Gardinassi L.G."/>
            <person name="Ribeiro J.M."/>
            <person name="Anatriello E."/>
            <person name="Ferreira B.R."/>
            <person name="Moreira H.N."/>
            <person name="Mafra C."/>
            <person name="Olegario M.M."/>
            <person name="Szabo P.J."/>
            <person name="Miranda-Santos I.K."/>
            <person name="Maruyama S.R."/>
        </authorList>
    </citation>
    <scope>NUCLEOTIDE SEQUENCE</scope>
    <source>
        <strain evidence="6">Uberlandia</strain>
        <tissue evidence="6">Salivary glands</tissue>
    </source>
</reference>
<keyword evidence="3" id="KW-0342">GTP-binding</keyword>
<evidence type="ECO:0000256" key="2">
    <source>
        <dbReference type="ARBA" id="ARBA00022801"/>
    </source>
</evidence>
<dbReference type="PROSITE" id="PS51715">
    <property type="entry name" value="G_GB1_RHD3"/>
    <property type="match status" value="1"/>
</dbReference>
<proteinExistence type="evidence at transcript level"/>
<evidence type="ECO:0000313" key="6">
    <source>
        <dbReference type="EMBL" id="JAC21898.1"/>
    </source>
</evidence>
<dbReference type="PANTHER" id="PTHR10751">
    <property type="entry name" value="GUANYLATE BINDING PROTEIN"/>
    <property type="match status" value="1"/>
</dbReference>
<dbReference type="Pfam" id="PF02263">
    <property type="entry name" value="GBP"/>
    <property type="match status" value="1"/>
</dbReference>
<dbReference type="InterPro" id="IPR015894">
    <property type="entry name" value="Guanylate-bd_N"/>
</dbReference>
<dbReference type="EMBL" id="GBBK01002584">
    <property type="protein sequence ID" value="JAC21898.1"/>
    <property type="molecule type" value="mRNA"/>
</dbReference>
<dbReference type="Gene3D" id="3.40.50.300">
    <property type="entry name" value="P-loop containing nucleotide triphosphate hydrolases"/>
    <property type="match status" value="1"/>
</dbReference>
<dbReference type="GO" id="GO:0003924">
    <property type="term" value="F:GTPase activity"/>
    <property type="evidence" value="ECO:0007669"/>
    <property type="project" value="InterPro"/>
</dbReference>
<evidence type="ECO:0000256" key="3">
    <source>
        <dbReference type="ARBA" id="ARBA00023134"/>
    </source>
</evidence>
<feature type="domain" description="GB1/RHD3-type G" evidence="5">
    <location>
        <begin position="39"/>
        <end position="284"/>
    </location>
</feature>
<organism evidence="6">
    <name type="scientific">Amblyomma cajennense</name>
    <name type="common">Cayenne tick</name>
    <name type="synonym">Acarus cajennensis</name>
    <dbReference type="NCBI Taxonomy" id="34607"/>
    <lineage>
        <taxon>Eukaryota</taxon>
        <taxon>Metazoa</taxon>
        <taxon>Ecdysozoa</taxon>
        <taxon>Arthropoda</taxon>
        <taxon>Chelicerata</taxon>
        <taxon>Arachnida</taxon>
        <taxon>Acari</taxon>
        <taxon>Parasitiformes</taxon>
        <taxon>Ixodida</taxon>
        <taxon>Ixodoidea</taxon>
        <taxon>Ixodidae</taxon>
        <taxon>Amblyomminae</taxon>
        <taxon>Amblyomma</taxon>
    </lineage>
</organism>
<keyword evidence="2" id="KW-0378">Hydrolase</keyword>
<keyword evidence="1" id="KW-0547">Nucleotide-binding</keyword>
<dbReference type="GO" id="GO:0005525">
    <property type="term" value="F:GTP binding"/>
    <property type="evidence" value="ECO:0007669"/>
    <property type="project" value="UniProtKB-KW"/>
</dbReference>
<sequence>MSGQEGSGHEVQILRIEDHCIKLDEDALQEVLLDDRIKDKHVAVISLAGDFRKGKSFMLSFFLRFLYNLGSPVWLGGESDPLRGFPWRGGCERHTTGILIWNEVFLVKTPEHGELAVLLMDTQGMHDDQSTVKESAVIFALTTILSSVLVYNVSQNIQENDLQYLELFSEYGRLAEQNTFGKPFQKLLILVRDWYHIGDAEYGAEGGRKFLEQRLKVKENQHPQLQQLRKHIDSFFTEIGCFLMPHPGLKVAQGKSFDGRLSEIETEFKKQLLHLVPSILSPENLIPKEINGQKVTCQQLIIYMTTCVRIFKWNAVPGPINVFQAMAEGNHRVAVSEALAQYRINMSKRCCGQKIRRKELDKIHSEEKVRARDTFHNARKIGGEELSQCYLEKLSQEMDRWYACFTSGMTETCVLV</sequence>
<evidence type="ECO:0000259" key="5">
    <source>
        <dbReference type="PROSITE" id="PS51715"/>
    </source>
</evidence>
<evidence type="ECO:0000256" key="4">
    <source>
        <dbReference type="PROSITE-ProRule" id="PRU01052"/>
    </source>
</evidence>
<dbReference type="SUPFAM" id="SSF52540">
    <property type="entry name" value="P-loop containing nucleoside triphosphate hydrolases"/>
    <property type="match status" value="1"/>
</dbReference>
<comment type="similarity">
    <text evidence="4">Belongs to the TRAFAC class dynamin-like GTPase superfamily. GB1/RHD3 GTPase family.</text>
</comment>
<dbReference type="CDD" id="cd01851">
    <property type="entry name" value="GBP"/>
    <property type="match status" value="1"/>
</dbReference>
<name>A0A023FME0_AMBCJ</name>
<evidence type="ECO:0000256" key="1">
    <source>
        <dbReference type="ARBA" id="ARBA00022741"/>
    </source>
</evidence>
<dbReference type="SUPFAM" id="SSF48340">
    <property type="entry name" value="Interferon-induced guanylate-binding protein 1 (GBP1), C-terminal domain"/>
    <property type="match status" value="1"/>
</dbReference>
<dbReference type="InterPro" id="IPR027417">
    <property type="entry name" value="P-loop_NTPase"/>
</dbReference>
<dbReference type="AlphaFoldDB" id="A0A023FME0"/>
<protein>
    <submittedName>
        <fullName evidence="6">Putative guanylate-binding protein</fullName>
    </submittedName>
</protein>
<dbReference type="InterPro" id="IPR036543">
    <property type="entry name" value="Guanylate-bd_C_sf"/>
</dbReference>